<gene>
    <name evidence="1" type="ORF">QE152_g15721</name>
</gene>
<sequence>MRLKESRLAARNPTETRLQSKICWKVRKVKPSSLKGVWRKLWPGSTENVDAVNIETEEIVNDLLHFARELNFEGIEVNNFQEILKQDEEDITPDDLLQNFTAAADDVTEHTKDVTEITNRKLAEAFSLIDKAMEICINHDNDESRSRNVMNAVAKDVQCYKDLYTTRKMKPRQQTLDDFLRTKT</sequence>
<dbReference type="Proteomes" id="UP001458880">
    <property type="component" value="Unassembled WGS sequence"/>
</dbReference>
<dbReference type="EMBL" id="JASPKY010000157">
    <property type="protein sequence ID" value="KAK9729828.1"/>
    <property type="molecule type" value="Genomic_DNA"/>
</dbReference>
<name>A0AAW1L4S7_POPJA</name>
<accession>A0AAW1L4S7</accession>
<dbReference type="AlphaFoldDB" id="A0AAW1L4S7"/>
<proteinExistence type="predicted"/>
<comment type="caution">
    <text evidence="1">The sequence shown here is derived from an EMBL/GenBank/DDBJ whole genome shotgun (WGS) entry which is preliminary data.</text>
</comment>
<organism evidence="1 2">
    <name type="scientific">Popillia japonica</name>
    <name type="common">Japanese beetle</name>
    <dbReference type="NCBI Taxonomy" id="7064"/>
    <lineage>
        <taxon>Eukaryota</taxon>
        <taxon>Metazoa</taxon>
        <taxon>Ecdysozoa</taxon>
        <taxon>Arthropoda</taxon>
        <taxon>Hexapoda</taxon>
        <taxon>Insecta</taxon>
        <taxon>Pterygota</taxon>
        <taxon>Neoptera</taxon>
        <taxon>Endopterygota</taxon>
        <taxon>Coleoptera</taxon>
        <taxon>Polyphaga</taxon>
        <taxon>Scarabaeiformia</taxon>
        <taxon>Scarabaeidae</taxon>
        <taxon>Rutelinae</taxon>
        <taxon>Popillia</taxon>
    </lineage>
</organism>
<keyword evidence="2" id="KW-1185">Reference proteome</keyword>
<evidence type="ECO:0000313" key="1">
    <source>
        <dbReference type="EMBL" id="KAK9729828.1"/>
    </source>
</evidence>
<evidence type="ECO:0000313" key="2">
    <source>
        <dbReference type="Proteomes" id="UP001458880"/>
    </source>
</evidence>
<protein>
    <submittedName>
        <fullName evidence="1">Uncharacterized protein</fullName>
    </submittedName>
</protein>
<reference evidence="1 2" key="1">
    <citation type="journal article" date="2024" name="BMC Genomics">
        <title>De novo assembly and annotation of Popillia japonica's genome with initial clues to its potential as an invasive pest.</title>
        <authorList>
            <person name="Cucini C."/>
            <person name="Boschi S."/>
            <person name="Funari R."/>
            <person name="Cardaioli E."/>
            <person name="Iannotti N."/>
            <person name="Marturano G."/>
            <person name="Paoli F."/>
            <person name="Bruttini M."/>
            <person name="Carapelli A."/>
            <person name="Frati F."/>
            <person name="Nardi F."/>
        </authorList>
    </citation>
    <scope>NUCLEOTIDE SEQUENCE [LARGE SCALE GENOMIC DNA]</scope>
    <source>
        <strain evidence="1">DMR45628</strain>
    </source>
</reference>